<reference evidence="3 4" key="1">
    <citation type="journal article" date="2015" name="Microbiome">
        <title>Genomic resolution of linkages in carbon, nitrogen, and sulfur cycling among widespread estuary sediment bacteria.</title>
        <authorList>
            <person name="Baker B.J."/>
            <person name="Lazar C.S."/>
            <person name="Teske A.P."/>
            <person name="Dick G.J."/>
        </authorList>
    </citation>
    <scope>NUCLEOTIDE SEQUENCE [LARGE SCALE GENOMIC DNA]</scope>
    <source>
        <strain evidence="3">DG_54_3</strain>
    </source>
</reference>
<dbReference type="SUPFAM" id="SSF102114">
    <property type="entry name" value="Radical SAM enzymes"/>
    <property type="match status" value="1"/>
</dbReference>
<dbReference type="InterPro" id="IPR007197">
    <property type="entry name" value="rSAM"/>
</dbReference>
<dbReference type="PANTHER" id="PTHR13932:SF5">
    <property type="entry name" value="RADICAL S-ADENOSYL METHIONINE DOMAIN-CONTAINING PROTEIN 1, MITOCHONDRIAL"/>
    <property type="match status" value="1"/>
</dbReference>
<dbReference type="GO" id="GO:0005737">
    <property type="term" value="C:cytoplasm"/>
    <property type="evidence" value="ECO:0007669"/>
    <property type="project" value="TreeGrafter"/>
</dbReference>
<proteinExistence type="predicted"/>
<feature type="domain" description="Radical SAM core" evidence="2">
    <location>
        <begin position="33"/>
        <end position="267"/>
    </location>
</feature>
<organism evidence="3 4">
    <name type="scientific">candidate division WOR-1 bacterium DG_54_3</name>
    <dbReference type="NCBI Taxonomy" id="1703775"/>
    <lineage>
        <taxon>Bacteria</taxon>
        <taxon>Bacillati</taxon>
        <taxon>Saganbacteria</taxon>
    </lineage>
</organism>
<evidence type="ECO:0000256" key="1">
    <source>
        <dbReference type="ARBA" id="ARBA00017228"/>
    </source>
</evidence>
<name>A0A0S7XZ62_UNCSA</name>
<comment type="caution">
    <text evidence="3">The sequence shown here is derived from an EMBL/GenBank/DDBJ whole genome shotgun (WGS) entry which is preliminary data.</text>
</comment>
<dbReference type="PROSITE" id="PS51918">
    <property type="entry name" value="RADICAL_SAM"/>
    <property type="match status" value="1"/>
</dbReference>
<dbReference type="Pfam" id="PF04055">
    <property type="entry name" value="Radical_SAM"/>
    <property type="match status" value="1"/>
</dbReference>
<dbReference type="EMBL" id="LIZX01000061">
    <property type="protein sequence ID" value="KPJ67742.1"/>
    <property type="molecule type" value="Genomic_DNA"/>
</dbReference>
<dbReference type="InterPro" id="IPR023404">
    <property type="entry name" value="rSAM_horseshoe"/>
</dbReference>
<sequence>MLKDYIRSNLRRLLTKEKNIVLEQRIPFLERSFEDIEELGIYLHIPFCEQICPYCPYNKEIYHPDLAERYTKAVKNEINFYSDLVGNKPITSLYIGGGTPTTMLYSGLEEILEHVFKSFNMQCDIHMESHPNHLSSDNLNTIISMGINHLSTGVEALQDRHLKFLNRPYTAEGVKAVVERSVSKDFKCVNADFIFALPNQTYSEVEQAGHALVEMGVDQVAAYPLFIFPYTKMGETANNNNYKISSLLKRRKMLGILERIFYGAGFQRTSVWAFTRPGVPKYCSVTVPIYFGLGASGGSYLKDVFYLNTFHVAEYINALEDGRMPIAVSLDLSENMQMAGWLYWRIYETRFMKKNFKKRFGKDFDKIYGRYIKLLSLLGFLKDDEDQIVLSDKGTYWLHVLEDLFSIEYISKLWGDSKQDPWPTKVTL</sequence>
<dbReference type="Proteomes" id="UP000051861">
    <property type="component" value="Unassembled WGS sequence"/>
</dbReference>
<evidence type="ECO:0000313" key="4">
    <source>
        <dbReference type="Proteomes" id="UP000051861"/>
    </source>
</evidence>
<dbReference type="InterPro" id="IPR006638">
    <property type="entry name" value="Elp3/MiaA/NifB-like_rSAM"/>
</dbReference>
<dbReference type="GO" id="GO:0003824">
    <property type="term" value="F:catalytic activity"/>
    <property type="evidence" value="ECO:0007669"/>
    <property type="project" value="InterPro"/>
</dbReference>
<dbReference type="SFLD" id="SFLDS00029">
    <property type="entry name" value="Radical_SAM"/>
    <property type="match status" value="1"/>
</dbReference>
<dbReference type="SMART" id="SM00729">
    <property type="entry name" value="Elp3"/>
    <property type="match status" value="1"/>
</dbReference>
<dbReference type="GO" id="GO:0006779">
    <property type="term" value="P:porphyrin-containing compound biosynthetic process"/>
    <property type="evidence" value="ECO:0007669"/>
    <property type="project" value="TreeGrafter"/>
</dbReference>
<protein>
    <recommendedName>
        <fullName evidence="1">Heme chaperone HemW</fullName>
    </recommendedName>
</protein>
<dbReference type="PANTHER" id="PTHR13932">
    <property type="entry name" value="COPROPORPHYRINIGEN III OXIDASE"/>
    <property type="match status" value="1"/>
</dbReference>
<accession>A0A0S7XZ62</accession>
<gene>
    <name evidence="3" type="ORF">AMJ44_07145</name>
</gene>
<evidence type="ECO:0000313" key="3">
    <source>
        <dbReference type="EMBL" id="KPJ67742.1"/>
    </source>
</evidence>
<dbReference type="GO" id="GO:0051539">
    <property type="term" value="F:4 iron, 4 sulfur cluster binding"/>
    <property type="evidence" value="ECO:0007669"/>
    <property type="project" value="TreeGrafter"/>
</dbReference>
<dbReference type="InterPro" id="IPR058240">
    <property type="entry name" value="rSAM_sf"/>
</dbReference>
<dbReference type="AlphaFoldDB" id="A0A0S7XZ62"/>
<dbReference type="Gene3D" id="3.80.30.20">
    <property type="entry name" value="tm_1862 like domain"/>
    <property type="match status" value="1"/>
</dbReference>
<evidence type="ECO:0000259" key="2">
    <source>
        <dbReference type="PROSITE" id="PS51918"/>
    </source>
</evidence>
<dbReference type="SFLD" id="SFLDG01065">
    <property type="entry name" value="anaerobic_coproporphyrinogen-I"/>
    <property type="match status" value="1"/>
</dbReference>
<dbReference type="InterPro" id="IPR034505">
    <property type="entry name" value="Coproporphyrinogen-III_oxidase"/>
</dbReference>